<evidence type="ECO:0000313" key="8">
    <source>
        <dbReference type="Proteomes" id="UP000028481"/>
    </source>
</evidence>
<dbReference type="eggNOG" id="COG1841">
    <property type="taxonomic scope" value="Bacteria"/>
</dbReference>
<dbReference type="GO" id="GO:0003735">
    <property type="term" value="F:structural constituent of ribosome"/>
    <property type="evidence" value="ECO:0007669"/>
    <property type="project" value="InterPro"/>
</dbReference>
<dbReference type="CDD" id="cd01658">
    <property type="entry name" value="Ribosomal_L30"/>
    <property type="match status" value="1"/>
</dbReference>
<feature type="domain" description="Large ribosomal subunit protein uL30-like ferredoxin-like fold" evidence="6">
    <location>
        <begin position="4"/>
        <end position="54"/>
    </location>
</feature>
<dbReference type="InterPro" id="IPR005996">
    <property type="entry name" value="Ribosomal_uL30_bac-type"/>
</dbReference>
<protein>
    <recommendedName>
        <fullName evidence="5">50S ribosomal protein L30</fullName>
    </recommendedName>
</protein>
<evidence type="ECO:0000256" key="3">
    <source>
        <dbReference type="ARBA" id="ARBA00022980"/>
    </source>
</evidence>
<dbReference type="PaxDb" id="289377-HL41_05355"/>
<keyword evidence="3 7" id="KW-0689">Ribosomal protein</keyword>
<dbReference type="HAMAP" id="MF_01371_B">
    <property type="entry name" value="Ribosomal_uL30_B"/>
    <property type="match status" value="1"/>
</dbReference>
<dbReference type="KEGG" id="tcm:HL41_05355"/>
<dbReference type="PANTHER" id="PTHR15892:SF2">
    <property type="entry name" value="LARGE RIBOSOMAL SUBUNIT PROTEIN UL30M"/>
    <property type="match status" value="1"/>
</dbReference>
<dbReference type="PIRSF" id="PIRSF002211">
    <property type="entry name" value="Ribosomal_L30_bac-type"/>
    <property type="match status" value="1"/>
</dbReference>
<proteinExistence type="inferred from homology"/>
<name>A0A075WT78_9BACT</name>
<evidence type="ECO:0000256" key="1">
    <source>
        <dbReference type="ARBA" id="ARBA00007594"/>
    </source>
</evidence>
<dbReference type="Gene3D" id="3.30.1390.20">
    <property type="entry name" value="Ribosomal protein L30, ferredoxin-like fold domain"/>
    <property type="match status" value="1"/>
</dbReference>
<dbReference type="InterPro" id="IPR036919">
    <property type="entry name" value="Ribo_uL30_ferredoxin-like_sf"/>
</dbReference>
<dbReference type="Pfam" id="PF00327">
    <property type="entry name" value="Ribosomal_L30"/>
    <property type="match status" value="1"/>
</dbReference>
<evidence type="ECO:0000259" key="6">
    <source>
        <dbReference type="Pfam" id="PF00327"/>
    </source>
</evidence>
<evidence type="ECO:0000256" key="2">
    <source>
        <dbReference type="ARBA" id="ARBA00011838"/>
    </source>
</evidence>
<evidence type="ECO:0000256" key="5">
    <source>
        <dbReference type="ARBA" id="ARBA00035492"/>
    </source>
</evidence>
<accession>A0A075WT78</accession>
<dbReference type="SUPFAM" id="SSF55129">
    <property type="entry name" value="Ribosomal protein L30p/L7e"/>
    <property type="match status" value="1"/>
</dbReference>
<keyword evidence="8" id="KW-1185">Reference proteome</keyword>
<dbReference type="NCBIfam" id="TIGR01308">
    <property type="entry name" value="rpmD_bact"/>
    <property type="match status" value="1"/>
</dbReference>
<dbReference type="AlphaFoldDB" id="A0A075WT78"/>
<dbReference type="STRING" id="289377.HL41_05355"/>
<dbReference type="InterPro" id="IPR016082">
    <property type="entry name" value="Ribosomal_uL30_ferredoxin-like"/>
</dbReference>
<evidence type="ECO:0000256" key="4">
    <source>
        <dbReference type="ARBA" id="ARBA00023274"/>
    </source>
</evidence>
<reference evidence="7 8" key="1">
    <citation type="journal article" date="2015" name="Genome Announc.">
        <title>Genome Sequence of a Sulfate-Reducing Thermophilic Bacterium, Thermodesulfobacterium commune DSM 2178T (Phylum Thermodesulfobacteria).</title>
        <authorList>
            <person name="Bhatnagar S."/>
            <person name="Badger J.H."/>
            <person name="Madupu R."/>
            <person name="Khouri H.M."/>
            <person name="O'Connor E.M."/>
            <person name="Robb F.T."/>
            <person name="Ward N.L."/>
            <person name="Eisen J.A."/>
        </authorList>
    </citation>
    <scope>NUCLEOTIDE SEQUENCE [LARGE SCALE GENOMIC DNA]</scope>
    <source>
        <strain evidence="7 8">DSM 2178</strain>
    </source>
</reference>
<dbReference type="HOGENOM" id="CLU_131047_2_1_0"/>
<dbReference type="Proteomes" id="UP000028481">
    <property type="component" value="Chromosome"/>
</dbReference>
<evidence type="ECO:0000313" key="7">
    <source>
        <dbReference type="EMBL" id="AIH04220.1"/>
    </source>
</evidence>
<dbReference type="PANTHER" id="PTHR15892">
    <property type="entry name" value="MITOCHONDRIAL RIBOSOMAL PROTEIN L30"/>
    <property type="match status" value="1"/>
</dbReference>
<dbReference type="EMBL" id="CP008796">
    <property type="protein sequence ID" value="AIH04220.1"/>
    <property type="molecule type" value="Genomic_DNA"/>
</dbReference>
<dbReference type="GO" id="GO:0006412">
    <property type="term" value="P:translation"/>
    <property type="evidence" value="ECO:0007669"/>
    <property type="project" value="InterPro"/>
</dbReference>
<dbReference type="RefSeq" id="WP_038062553.1">
    <property type="nucleotide sequence ID" value="NZ_CP008796.1"/>
</dbReference>
<comment type="subunit">
    <text evidence="2">Part of the 50S ribosomal subunit.</text>
</comment>
<dbReference type="FunFam" id="3.30.1390.20:FF:000001">
    <property type="entry name" value="50S ribosomal protein L30"/>
    <property type="match status" value="1"/>
</dbReference>
<dbReference type="GO" id="GO:0022625">
    <property type="term" value="C:cytosolic large ribosomal subunit"/>
    <property type="evidence" value="ECO:0007669"/>
    <property type="project" value="TreeGrafter"/>
</dbReference>
<dbReference type="OrthoDB" id="9812790at2"/>
<keyword evidence="4" id="KW-0687">Ribonucleoprotein</keyword>
<comment type="similarity">
    <text evidence="1">Belongs to the universal ribosomal protein uL30 family.</text>
</comment>
<organism evidence="7 8">
    <name type="scientific">Thermodesulfobacterium commune DSM 2178</name>
    <dbReference type="NCBI Taxonomy" id="289377"/>
    <lineage>
        <taxon>Bacteria</taxon>
        <taxon>Pseudomonadati</taxon>
        <taxon>Thermodesulfobacteriota</taxon>
        <taxon>Thermodesulfobacteria</taxon>
        <taxon>Thermodesulfobacteriales</taxon>
        <taxon>Thermodesulfobacteriaceae</taxon>
        <taxon>Thermodesulfobacterium</taxon>
    </lineage>
</organism>
<gene>
    <name evidence="7" type="ORF">HL41_05355</name>
</gene>
<sequence length="61" mass="7030">MKKLKITLVRSRYGRTPNQRENLKGLGLKKIGQTVIREDTPMIRGMIRKVSHLVKVEEIDG</sequence>